<sequence>MVYEFLKELKTKVGEELFTNILKDTFDDIKFNRVSFGKTTSPNKFIEICKICTIVNLRIGGSNG</sequence>
<name>A0A6B4JIE4_CLOBO</name>
<dbReference type="AlphaFoldDB" id="A0A6B4JIE4"/>
<protein>
    <submittedName>
        <fullName evidence="1">Uncharacterized protein</fullName>
    </submittedName>
</protein>
<comment type="caution">
    <text evidence="1">The sequence shown here is derived from an EMBL/GenBank/DDBJ whole genome shotgun (WGS) entry which is preliminary data.</text>
</comment>
<dbReference type="Proteomes" id="UP000486903">
    <property type="component" value="Unassembled WGS sequence"/>
</dbReference>
<evidence type="ECO:0000313" key="2">
    <source>
        <dbReference type="Proteomes" id="UP000486903"/>
    </source>
</evidence>
<accession>A0A6B4JIE4</accession>
<reference evidence="1 2" key="1">
    <citation type="submission" date="2019-04" db="EMBL/GenBank/DDBJ databases">
        <title>Genome sequencing of Clostridium botulinum Groups I-IV and Clostridium butyricum.</title>
        <authorList>
            <person name="Brunt J."/>
            <person name="Van Vliet A.H.M."/>
            <person name="Stringer S.C."/>
            <person name="Carter A.T."/>
            <person name="Peck M.W."/>
        </authorList>
    </citation>
    <scope>NUCLEOTIDE SEQUENCE [LARGE SCALE GENOMIC DNA]</scope>
    <source>
        <strain evidence="1 2">BL81</strain>
    </source>
</reference>
<gene>
    <name evidence="1" type="ORF">FDG31_15370</name>
</gene>
<dbReference type="RefSeq" id="WP_003370847.1">
    <property type="nucleotide sequence ID" value="NZ_JACBBA010000001.1"/>
</dbReference>
<dbReference type="EMBL" id="SXFB01000016">
    <property type="protein sequence ID" value="NFV27513.1"/>
    <property type="molecule type" value="Genomic_DNA"/>
</dbReference>
<proteinExistence type="predicted"/>
<organism evidence="1 2">
    <name type="scientific">Clostridium botulinum</name>
    <dbReference type="NCBI Taxonomy" id="1491"/>
    <lineage>
        <taxon>Bacteria</taxon>
        <taxon>Bacillati</taxon>
        <taxon>Bacillota</taxon>
        <taxon>Clostridia</taxon>
        <taxon>Eubacteriales</taxon>
        <taxon>Clostridiaceae</taxon>
        <taxon>Clostridium</taxon>
    </lineage>
</organism>
<evidence type="ECO:0000313" key="1">
    <source>
        <dbReference type="EMBL" id="NFV27513.1"/>
    </source>
</evidence>